<accession>A0A4C2A465</accession>
<name>A0A4C2A465_EUMVA</name>
<dbReference type="EMBL" id="BGZK01002418">
    <property type="protein sequence ID" value="GBP93785.1"/>
    <property type="molecule type" value="Genomic_DNA"/>
</dbReference>
<gene>
    <name evidence="2" type="ORF">EVAR_69209_1</name>
</gene>
<evidence type="ECO:0000256" key="1">
    <source>
        <dbReference type="SAM" id="MobiDB-lite"/>
    </source>
</evidence>
<keyword evidence="3" id="KW-1185">Reference proteome</keyword>
<evidence type="ECO:0000313" key="2">
    <source>
        <dbReference type="EMBL" id="GBP93785.1"/>
    </source>
</evidence>
<reference evidence="2 3" key="1">
    <citation type="journal article" date="2019" name="Commun. Biol.">
        <title>The bagworm genome reveals a unique fibroin gene that provides high tensile strength.</title>
        <authorList>
            <person name="Kono N."/>
            <person name="Nakamura H."/>
            <person name="Ohtoshi R."/>
            <person name="Tomita M."/>
            <person name="Numata K."/>
            <person name="Arakawa K."/>
        </authorList>
    </citation>
    <scope>NUCLEOTIDE SEQUENCE [LARGE SCALE GENOMIC DNA]</scope>
</reference>
<dbReference type="Proteomes" id="UP000299102">
    <property type="component" value="Unassembled WGS sequence"/>
</dbReference>
<proteinExistence type="predicted"/>
<evidence type="ECO:0000313" key="3">
    <source>
        <dbReference type="Proteomes" id="UP000299102"/>
    </source>
</evidence>
<sequence>MCRGFSEHETYDVGSYCVGKVPASSLGRGGRTTTNRYYTNWFHCETRNVKVKNAQPRQQVFKRMQLLRRSRKRRRRGHAFLQSGLIPSSADFKWE</sequence>
<dbReference type="AlphaFoldDB" id="A0A4C2A465"/>
<protein>
    <submittedName>
        <fullName evidence="2">Uncharacterized protein</fullName>
    </submittedName>
</protein>
<comment type="caution">
    <text evidence="2">The sequence shown here is derived from an EMBL/GenBank/DDBJ whole genome shotgun (WGS) entry which is preliminary data.</text>
</comment>
<organism evidence="2 3">
    <name type="scientific">Eumeta variegata</name>
    <name type="common">Bagworm moth</name>
    <name type="synonym">Eumeta japonica</name>
    <dbReference type="NCBI Taxonomy" id="151549"/>
    <lineage>
        <taxon>Eukaryota</taxon>
        <taxon>Metazoa</taxon>
        <taxon>Ecdysozoa</taxon>
        <taxon>Arthropoda</taxon>
        <taxon>Hexapoda</taxon>
        <taxon>Insecta</taxon>
        <taxon>Pterygota</taxon>
        <taxon>Neoptera</taxon>
        <taxon>Endopterygota</taxon>
        <taxon>Lepidoptera</taxon>
        <taxon>Glossata</taxon>
        <taxon>Ditrysia</taxon>
        <taxon>Tineoidea</taxon>
        <taxon>Psychidae</taxon>
        <taxon>Oiketicinae</taxon>
        <taxon>Eumeta</taxon>
    </lineage>
</organism>
<feature type="region of interest" description="Disordered" evidence="1">
    <location>
        <begin position="71"/>
        <end position="95"/>
    </location>
</feature>